<sequence>MADQNKVTIKVNDNGSLRVTGSVELVDAEGIPFEHKESFSLCRCGGSGNKPFCDGTHTSISFKSEPRAK</sequence>
<evidence type="ECO:0000256" key="4">
    <source>
        <dbReference type="ARBA" id="ARBA00023014"/>
    </source>
</evidence>
<evidence type="ECO:0000256" key="3">
    <source>
        <dbReference type="ARBA" id="ARBA00023004"/>
    </source>
</evidence>
<dbReference type="Gene3D" id="3.40.5.90">
    <property type="entry name" value="CDGSH iron-sulfur domain, mitoNEET-type"/>
    <property type="match status" value="1"/>
</dbReference>
<reference evidence="6" key="1">
    <citation type="submission" date="2020-09" db="EMBL/GenBank/DDBJ databases">
        <title>A novel bacterium of genus Paenibacillus, isolated from South China Sea.</title>
        <authorList>
            <person name="Huang H."/>
            <person name="Mo K."/>
            <person name="Hu Y."/>
        </authorList>
    </citation>
    <scope>NUCLEOTIDE SEQUENCE</scope>
    <source>
        <strain evidence="6">IB182363</strain>
    </source>
</reference>
<proteinExistence type="predicted"/>
<keyword evidence="3" id="KW-0408">Iron</keyword>
<accession>A0A927CBS1</accession>
<dbReference type="GO" id="GO:0051537">
    <property type="term" value="F:2 iron, 2 sulfur cluster binding"/>
    <property type="evidence" value="ECO:0007669"/>
    <property type="project" value="UniProtKB-KW"/>
</dbReference>
<keyword evidence="4" id="KW-0411">Iron-sulfur</keyword>
<keyword evidence="2" id="KW-0479">Metal-binding</keyword>
<keyword evidence="1" id="KW-0001">2Fe-2S</keyword>
<dbReference type="RefSeq" id="WP_190930375.1">
    <property type="nucleotide sequence ID" value="NZ_JACXJA010000032.1"/>
</dbReference>
<dbReference type="Proteomes" id="UP000639396">
    <property type="component" value="Unassembled WGS sequence"/>
</dbReference>
<gene>
    <name evidence="6" type="ORF">IDH45_22475</name>
</gene>
<comment type="caution">
    <text evidence="6">The sequence shown here is derived from an EMBL/GenBank/DDBJ whole genome shotgun (WGS) entry which is preliminary data.</text>
</comment>
<dbReference type="GO" id="GO:0005737">
    <property type="term" value="C:cytoplasm"/>
    <property type="evidence" value="ECO:0007669"/>
    <property type="project" value="UniProtKB-ARBA"/>
</dbReference>
<evidence type="ECO:0000256" key="2">
    <source>
        <dbReference type="ARBA" id="ARBA00022723"/>
    </source>
</evidence>
<evidence type="ECO:0000313" key="7">
    <source>
        <dbReference type="Proteomes" id="UP000639396"/>
    </source>
</evidence>
<organism evidence="6 7">
    <name type="scientific">Paenibacillus oceani</name>
    <dbReference type="NCBI Taxonomy" id="2772510"/>
    <lineage>
        <taxon>Bacteria</taxon>
        <taxon>Bacillati</taxon>
        <taxon>Bacillota</taxon>
        <taxon>Bacilli</taxon>
        <taxon>Bacillales</taxon>
        <taxon>Paenibacillaceae</taxon>
        <taxon>Paenibacillus</taxon>
    </lineage>
</organism>
<name>A0A927CBS1_9BACL</name>
<feature type="domain" description="Iron-binding zinc finger CDGSH type" evidence="5">
    <location>
        <begin position="24"/>
        <end position="63"/>
    </location>
</feature>
<dbReference type="GO" id="GO:0046872">
    <property type="term" value="F:metal ion binding"/>
    <property type="evidence" value="ECO:0007669"/>
    <property type="project" value="UniProtKB-KW"/>
</dbReference>
<dbReference type="SMART" id="SM00704">
    <property type="entry name" value="ZnF_CDGSH"/>
    <property type="match status" value="1"/>
</dbReference>
<dbReference type="EMBL" id="JACXJA010000032">
    <property type="protein sequence ID" value="MBD2864750.1"/>
    <property type="molecule type" value="Genomic_DNA"/>
</dbReference>
<evidence type="ECO:0000313" key="6">
    <source>
        <dbReference type="EMBL" id="MBD2864750.1"/>
    </source>
</evidence>
<dbReference type="AlphaFoldDB" id="A0A927CBS1"/>
<keyword evidence="7" id="KW-1185">Reference proteome</keyword>
<protein>
    <submittedName>
        <fullName evidence="6">CDGSH iron-sulfur domain-containing protein</fullName>
    </submittedName>
</protein>
<dbReference type="InterPro" id="IPR018967">
    <property type="entry name" value="FeS-contain_CDGSH-typ"/>
</dbReference>
<dbReference type="Pfam" id="PF09360">
    <property type="entry name" value="zf-CDGSH"/>
    <property type="match status" value="1"/>
</dbReference>
<evidence type="ECO:0000259" key="5">
    <source>
        <dbReference type="SMART" id="SM00704"/>
    </source>
</evidence>
<dbReference type="InterPro" id="IPR042216">
    <property type="entry name" value="MitoNEET_CISD"/>
</dbReference>
<evidence type="ECO:0000256" key="1">
    <source>
        <dbReference type="ARBA" id="ARBA00022714"/>
    </source>
</evidence>